<name>A0A0L7KYT3_OPEBR</name>
<dbReference type="PANTHER" id="PTHR13924">
    <property type="entry name" value="TRANSFORMING ACIDIC COILED-COIL CONTAINING PROTEIN 1/2"/>
    <property type="match status" value="1"/>
</dbReference>
<feature type="coiled-coil region" evidence="7">
    <location>
        <begin position="1784"/>
        <end position="1833"/>
    </location>
</feature>
<feature type="compositionally biased region" description="Basic residues" evidence="8">
    <location>
        <begin position="1176"/>
        <end position="1197"/>
    </location>
</feature>
<evidence type="ECO:0000256" key="8">
    <source>
        <dbReference type="SAM" id="MobiDB-lite"/>
    </source>
</evidence>
<organism evidence="10 11">
    <name type="scientific">Operophtera brumata</name>
    <name type="common">Winter moth</name>
    <name type="synonym">Phalaena brumata</name>
    <dbReference type="NCBI Taxonomy" id="104452"/>
    <lineage>
        <taxon>Eukaryota</taxon>
        <taxon>Metazoa</taxon>
        <taxon>Ecdysozoa</taxon>
        <taxon>Arthropoda</taxon>
        <taxon>Hexapoda</taxon>
        <taxon>Insecta</taxon>
        <taxon>Pterygota</taxon>
        <taxon>Neoptera</taxon>
        <taxon>Endopterygota</taxon>
        <taxon>Lepidoptera</taxon>
        <taxon>Glossata</taxon>
        <taxon>Ditrysia</taxon>
        <taxon>Geometroidea</taxon>
        <taxon>Geometridae</taxon>
        <taxon>Larentiinae</taxon>
        <taxon>Operophtera</taxon>
    </lineage>
</organism>
<feature type="compositionally biased region" description="Basic and acidic residues" evidence="8">
    <location>
        <begin position="1160"/>
        <end position="1170"/>
    </location>
</feature>
<reference evidence="10 11" key="1">
    <citation type="journal article" date="2015" name="Genome Biol. Evol.">
        <title>The genome of winter moth (Operophtera brumata) provides a genomic perspective on sexual dimorphism and phenology.</title>
        <authorList>
            <person name="Derks M.F."/>
            <person name="Smit S."/>
            <person name="Salis L."/>
            <person name="Schijlen E."/>
            <person name="Bossers A."/>
            <person name="Mateman C."/>
            <person name="Pijl A.S."/>
            <person name="de Ridder D."/>
            <person name="Groenen M.A."/>
            <person name="Visser M.E."/>
            <person name="Megens H.J."/>
        </authorList>
    </citation>
    <scope>NUCLEOTIDE SEQUENCE [LARGE SCALE GENOMIC DNA]</scope>
    <source>
        <strain evidence="10">WM2013NL</strain>
        <tissue evidence="10">Head and thorax</tissue>
    </source>
</reference>
<evidence type="ECO:0000259" key="9">
    <source>
        <dbReference type="Pfam" id="PF05010"/>
    </source>
</evidence>
<evidence type="ECO:0000256" key="2">
    <source>
        <dbReference type="ARBA" id="ARBA00009423"/>
    </source>
</evidence>
<keyword evidence="4" id="KW-0597">Phosphoprotein</keyword>
<evidence type="ECO:0000256" key="6">
    <source>
        <dbReference type="ARBA" id="ARBA00023212"/>
    </source>
</evidence>
<sequence>MAHNVEPMDLDCMDSDDKENTYHHTNVPCTEKGYEELDVSELNMKLRYSITPTTSPMSKSYTAYFDNRNLDSDDSLNGTIENANLTRSLNSTMMENDTTIRSLKTLPLQTISTEQVLRQLDSTIIADQEVGLEDETYCEDQLQVLSSTPISAHRSRDGSTPKRSSSLKDSIVFSDDLEKELQWKDETILFSEEKIPIHKLFLPQIKPTPLVSASLQNIPKPAAELNLTVEYMDISYNSSMVLDQTVTETHNNNNSVESDGEFVDCETTFTKNEYQNSQSKLEIQNDTRSGALEILHVTKENVNENEVQKSVEKTEKEILMLEVAPESLDITRDIEQQNIPAVNEAVEHTENEDIFSTGAVILDDTRDIAENIPEAHKNVPTTNNENQKEPITGVVNILAITREIVNENVPDVNESSENSKIQKETSADTSKNFDATIEIVGEKDLAVSECGMQENAITSVEGIVSAEGDVSLLPKYDEQSAKIRLVQKAEDEANDNAPHKVTLGVEHIPIPEEKLNEGYIIIENLNESNVLNESEMAFKPGKEDSNERDINISQLIESEKMTDKGIEENPRIPEEKLNEGSMIIENLNESNAMNESEMAFEPGKDNSNERDINISQLIESEKTTDKGIEENPRIPEEKLNEGSMIIENLNESNAAKESEMTFEPGTEDSNERDINISQLIEKPTDKGIEDTESISTEPPIGSVPNIETKIDVKEFENVNFDPQVLECNKDLNSKTDSTEHNIVKYPLENPTDKIINACPEVQTEGQTQLSNDFDVMPKEKPKEDRLSTFNLLAEEPANIPLPDDDFDIDLGLNHSKVKTIDAMPPDVLDTVITETKLDVTETLDKILDDTYINENEIREPEVLHLSEKVDILNDTNDIVNSLNEIIGESQNNTIMQCIDLSQSEPMKGIEFTEEIHVLPDLVNQTLNNMTVESAIVPELTTQSQFAGNTVTVDETHNLPNVIEDFKPETYVTIVNAVMVITEQSHESINAKTGQTDAISVPTENFVVAPETVRGEVIVITEQSHESINPKNEQIVAISIPTENIEVIETVHDELKGNEGEKVPKIYEVLNKDIIPDAEVKENIEVPIIDEELVVSINNSPYVSTETETLPTEGFEKNDIPLATNETPSSPPIRSKGYNFNFDEMDDPFAMQLCPPPTPIKLDEPEKEKFGASKKVVSNRRRSQPPERKRHAFNKKKFSTSFDSRSDTNYPDNRSNDQNSPGDSKKADIINDTTVTMEINDAADKEVAKITQILEKMAEENIDASPENDLSNVIFEEKVTLAAETNANDKTSAEYMTTATNEIKTSSSEHSTYYSTVASSSGSSISRNVFNLPEIDDKNFNPFATKSKMRLSPPLAFENEKPSQENPLLSTQNITSKLDSEDKMDTELMEKDTSYNASNSTFSSEAKYDKNITTCEVNTEDEDTKEGPFLEAEDAIDNCLGIDNDDMMQFSEITAQASDKNVDGGELFIDAEAFDFLLNQNKSNVVVDSGKESLFLKFDPLFATRISSDGVLSALNKVQRRQSTPTKPNRPSLRNEASPMAGPSILNATYEGETNVTQDSFEDLNVTVAKPMMVVTPAVNPAITPRNKTTTPPRSNRRSITFTSPAMAVIDRLLSLSGNNSLLGHDTTIANRERTEADIALTQLRELLAEKEISVYQLRSESKELKDRLSTMETQVKILETDGQDRLKKINELNYRLTEKTKINKSMAAVVEEYERTIASLIAETEQDKKQHAKEKISLINERDEQTAHLASMEVSFSDLHSKYEKSKQVIICCKANEETCKKSIKDFEENFTKMQTNYETLKQHATSKLNHANHELQKMNKAHESEVLKLNAMIKRKDMHITSLEETLVQKTKANEELTAICDELINKVG</sequence>
<keyword evidence="5 7" id="KW-0175">Coiled coil</keyword>
<dbReference type="GO" id="GO:0007097">
    <property type="term" value="P:nuclear migration"/>
    <property type="evidence" value="ECO:0007669"/>
    <property type="project" value="TreeGrafter"/>
</dbReference>
<dbReference type="GO" id="GO:0007052">
    <property type="term" value="P:mitotic spindle organization"/>
    <property type="evidence" value="ECO:0007669"/>
    <property type="project" value="InterPro"/>
</dbReference>
<evidence type="ECO:0000256" key="4">
    <source>
        <dbReference type="ARBA" id="ARBA00022553"/>
    </source>
</evidence>
<keyword evidence="6" id="KW-0206">Cytoskeleton</keyword>
<evidence type="ECO:0000256" key="1">
    <source>
        <dbReference type="ARBA" id="ARBA00004245"/>
    </source>
</evidence>
<keyword evidence="11" id="KW-1185">Reference proteome</keyword>
<comment type="subcellular location">
    <subcellularLocation>
        <location evidence="1">Cytoplasm</location>
        <location evidence="1">Cytoskeleton</location>
    </subcellularLocation>
</comment>
<dbReference type="EMBL" id="JTDY01004414">
    <property type="protein sequence ID" value="KOB68189.1"/>
    <property type="molecule type" value="Genomic_DNA"/>
</dbReference>
<dbReference type="Proteomes" id="UP000037510">
    <property type="component" value="Unassembled WGS sequence"/>
</dbReference>
<proteinExistence type="inferred from homology"/>
<evidence type="ECO:0000256" key="7">
    <source>
        <dbReference type="SAM" id="Coils"/>
    </source>
</evidence>
<dbReference type="InterPro" id="IPR039915">
    <property type="entry name" value="TACC"/>
</dbReference>
<dbReference type="Gene3D" id="1.20.5.1700">
    <property type="match status" value="1"/>
</dbReference>
<protein>
    <recommendedName>
        <fullName evidence="9">Transforming acidic coiled-coil-containing protein C-terminal domain-containing protein</fullName>
    </recommendedName>
</protein>
<accession>A0A0L7KYT3</accession>
<dbReference type="FunFam" id="1.20.5.1700:FF:000001">
    <property type="entry name" value="Transforming acidic coiled-coil-containing protein 1 isoform 2"/>
    <property type="match status" value="1"/>
</dbReference>
<dbReference type="GO" id="GO:0005856">
    <property type="term" value="C:cytoskeleton"/>
    <property type="evidence" value="ECO:0007669"/>
    <property type="project" value="UniProtKB-SubCell"/>
</dbReference>
<dbReference type="PANTHER" id="PTHR13924:SF10">
    <property type="entry name" value="TRANSFORMING ACIDIC COILED-COIL PROTEIN, ISOFORM K"/>
    <property type="match status" value="1"/>
</dbReference>
<evidence type="ECO:0000256" key="3">
    <source>
        <dbReference type="ARBA" id="ARBA00022490"/>
    </source>
</evidence>
<dbReference type="InterPro" id="IPR007707">
    <property type="entry name" value="TACC_C"/>
</dbReference>
<feature type="region of interest" description="Disordered" evidence="8">
    <location>
        <begin position="1516"/>
        <end position="1544"/>
    </location>
</feature>
<gene>
    <name evidence="10" type="ORF">OBRU01_15423</name>
</gene>
<comment type="similarity">
    <text evidence="2">Belongs to the TACC family.</text>
</comment>
<feature type="coiled-coil region" evidence="7">
    <location>
        <begin position="1654"/>
        <end position="1742"/>
    </location>
</feature>
<feature type="region of interest" description="Disordered" evidence="8">
    <location>
        <begin position="1103"/>
        <end position="1228"/>
    </location>
</feature>
<dbReference type="Pfam" id="PF05010">
    <property type="entry name" value="TACC_C"/>
    <property type="match status" value="1"/>
</dbReference>
<feature type="domain" description="Transforming acidic coiled-coil-containing protein C-terminal" evidence="9">
    <location>
        <begin position="1671"/>
        <end position="1866"/>
    </location>
</feature>
<comment type="caution">
    <text evidence="10">The sequence shown here is derived from an EMBL/GenBank/DDBJ whole genome shotgun (WGS) entry which is preliminary data.</text>
</comment>
<dbReference type="GO" id="GO:0005737">
    <property type="term" value="C:cytoplasm"/>
    <property type="evidence" value="ECO:0007669"/>
    <property type="project" value="TreeGrafter"/>
</dbReference>
<evidence type="ECO:0000313" key="11">
    <source>
        <dbReference type="Proteomes" id="UP000037510"/>
    </source>
</evidence>
<keyword evidence="3" id="KW-0963">Cytoplasm</keyword>
<feature type="compositionally biased region" description="Polar residues" evidence="8">
    <location>
        <begin position="1198"/>
        <end position="1221"/>
    </location>
</feature>
<evidence type="ECO:0000313" key="10">
    <source>
        <dbReference type="EMBL" id="KOB68189.1"/>
    </source>
</evidence>
<dbReference type="STRING" id="104452.A0A0L7KYT3"/>
<evidence type="ECO:0000256" key="5">
    <source>
        <dbReference type="ARBA" id="ARBA00023054"/>
    </source>
</evidence>